<gene>
    <name evidence="14" type="primary">Shpk</name>
    <name evidence="14" type="ORF">AWC38_SpisGene7902</name>
</gene>
<accession>A0A2B4SG39</accession>
<dbReference type="OrthoDB" id="10264182at2759"/>
<comment type="catalytic activity">
    <reaction evidence="8">
        <text>sedoheptulose + ATP = D-sedoheptulose 7-phosphate + ADP + H(+)</text>
        <dbReference type="Rhea" id="RHEA:23844"/>
        <dbReference type="ChEBI" id="CHEBI:15378"/>
        <dbReference type="ChEBI" id="CHEBI:16802"/>
        <dbReference type="ChEBI" id="CHEBI:30616"/>
        <dbReference type="ChEBI" id="CHEBI:57483"/>
        <dbReference type="ChEBI" id="CHEBI:456216"/>
        <dbReference type="EC" id="2.7.1.14"/>
    </reaction>
</comment>
<dbReference type="GO" id="GO:1901135">
    <property type="term" value="P:carbohydrate derivative metabolic process"/>
    <property type="evidence" value="ECO:0007669"/>
    <property type="project" value="UniProtKB-ARBA"/>
</dbReference>
<dbReference type="AlphaFoldDB" id="A0A2B4SG39"/>
<keyword evidence="4" id="KW-0808">Transferase</keyword>
<protein>
    <recommendedName>
        <fullName evidence="11">Sedoheptulokinase</fullName>
        <ecNumber evidence="10">2.7.1.14</ecNumber>
    </recommendedName>
    <alternativeName>
        <fullName evidence="12">Carbohydrate kinase-like protein</fullName>
    </alternativeName>
</protein>
<dbReference type="FunFam" id="3.30.420.40:FF:000132">
    <property type="entry name" value="Sedoheptulokinase"/>
    <property type="match status" value="1"/>
</dbReference>
<dbReference type="Gene3D" id="3.30.420.40">
    <property type="match status" value="2"/>
</dbReference>
<dbReference type="GO" id="GO:0005829">
    <property type="term" value="C:cytosol"/>
    <property type="evidence" value="ECO:0007669"/>
    <property type="project" value="TreeGrafter"/>
</dbReference>
<evidence type="ECO:0000256" key="7">
    <source>
        <dbReference type="ARBA" id="ARBA00022840"/>
    </source>
</evidence>
<keyword evidence="5" id="KW-0547">Nucleotide-binding</keyword>
<evidence type="ECO:0000256" key="2">
    <source>
        <dbReference type="ARBA" id="ARBA00009156"/>
    </source>
</evidence>
<dbReference type="CDD" id="cd07777">
    <property type="entry name" value="ASKHA_NBD_FGGY_SHK"/>
    <property type="match status" value="1"/>
</dbReference>
<evidence type="ECO:0000256" key="12">
    <source>
        <dbReference type="ARBA" id="ARBA00076706"/>
    </source>
</evidence>
<name>A0A2B4SG39_STYPI</name>
<dbReference type="STRING" id="50429.A0A2B4SG39"/>
<dbReference type="GO" id="GO:0006163">
    <property type="term" value="P:purine nucleotide metabolic process"/>
    <property type="evidence" value="ECO:0007669"/>
    <property type="project" value="UniProtKB-ARBA"/>
</dbReference>
<evidence type="ECO:0000256" key="9">
    <source>
        <dbReference type="ARBA" id="ARBA00057196"/>
    </source>
</evidence>
<dbReference type="GO" id="GO:0050277">
    <property type="term" value="F:sedoheptulokinase activity"/>
    <property type="evidence" value="ECO:0007669"/>
    <property type="project" value="UniProtKB-EC"/>
</dbReference>
<reference evidence="15" key="1">
    <citation type="journal article" date="2017" name="bioRxiv">
        <title>Comparative analysis of the genomes of Stylophora pistillata and Acropora digitifera provides evidence for extensive differences between species of corals.</title>
        <authorList>
            <person name="Voolstra C.R."/>
            <person name="Li Y."/>
            <person name="Liew Y.J."/>
            <person name="Baumgarten S."/>
            <person name="Zoccola D."/>
            <person name="Flot J.-F."/>
            <person name="Tambutte S."/>
            <person name="Allemand D."/>
            <person name="Aranda M."/>
        </authorList>
    </citation>
    <scope>NUCLEOTIDE SEQUENCE [LARGE SCALE GENOMIC DNA]</scope>
</reference>
<keyword evidence="15" id="KW-1185">Reference proteome</keyword>
<dbReference type="InterPro" id="IPR018484">
    <property type="entry name" value="FGGY_N"/>
</dbReference>
<comment type="subcellular location">
    <subcellularLocation>
        <location evidence="1">Cytoplasm</location>
    </subcellularLocation>
</comment>
<keyword evidence="7" id="KW-0067">ATP-binding</keyword>
<evidence type="ECO:0000256" key="5">
    <source>
        <dbReference type="ARBA" id="ARBA00022741"/>
    </source>
</evidence>
<dbReference type="InterPro" id="IPR000577">
    <property type="entry name" value="Carb_kinase_FGGY"/>
</dbReference>
<dbReference type="Pfam" id="PF00370">
    <property type="entry name" value="FGGY_N"/>
    <property type="match status" value="1"/>
</dbReference>
<evidence type="ECO:0000256" key="3">
    <source>
        <dbReference type="ARBA" id="ARBA00022490"/>
    </source>
</evidence>
<dbReference type="InterPro" id="IPR043129">
    <property type="entry name" value="ATPase_NBD"/>
</dbReference>
<keyword evidence="3" id="KW-0963">Cytoplasm</keyword>
<dbReference type="GO" id="GO:0006071">
    <property type="term" value="P:glycerol metabolic process"/>
    <property type="evidence" value="ECO:0007669"/>
    <property type="project" value="TreeGrafter"/>
</dbReference>
<evidence type="ECO:0000256" key="10">
    <source>
        <dbReference type="ARBA" id="ARBA00066341"/>
    </source>
</evidence>
<keyword evidence="6 14" id="KW-0418">Kinase</keyword>
<dbReference type="PANTHER" id="PTHR10196">
    <property type="entry name" value="SUGAR KINASE"/>
    <property type="match status" value="1"/>
</dbReference>
<evidence type="ECO:0000313" key="15">
    <source>
        <dbReference type="Proteomes" id="UP000225706"/>
    </source>
</evidence>
<dbReference type="GO" id="GO:0071396">
    <property type="term" value="P:cellular response to lipid"/>
    <property type="evidence" value="ECO:0007669"/>
    <property type="project" value="UniProtKB-ARBA"/>
</dbReference>
<dbReference type="EMBL" id="LSMT01000104">
    <property type="protein sequence ID" value="PFX27415.1"/>
    <property type="molecule type" value="Genomic_DNA"/>
</dbReference>
<dbReference type="SUPFAM" id="SSF53067">
    <property type="entry name" value="Actin-like ATPase domain"/>
    <property type="match status" value="2"/>
</dbReference>
<evidence type="ECO:0000256" key="4">
    <source>
        <dbReference type="ARBA" id="ARBA00022679"/>
    </source>
</evidence>
<comment type="similarity">
    <text evidence="2">Belongs to the FGGY kinase family.</text>
</comment>
<organism evidence="14 15">
    <name type="scientific">Stylophora pistillata</name>
    <name type="common">Smooth cauliflower coral</name>
    <dbReference type="NCBI Taxonomy" id="50429"/>
    <lineage>
        <taxon>Eukaryota</taxon>
        <taxon>Metazoa</taxon>
        <taxon>Cnidaria</taxon>
        <taxon>Anthozoa</taxon>
        <taxon>Hexacorallia</taxon>
        <taxon>Scleractinia</taxon>
        <taxon>Astrocoeniina</taxon>
        <taxon>Pocilloporidae</taxon>
        <taxon>Stylophora</taxon>
    </lineage>
</organism>
<evidence type="ECO:0000256" key="6">
    <source>
        <dbReference type="ARBA" id="ARBA00022777"/>
    </source>
</evidence>
<evidence type="ECO:0000256" key="11">
    <source>
        <dbReference type="ARBA" id="ARBA00069425"/>
    </source>
</evidence>
<dbReference type="PANTHER" id="PTHR10196:SF67">
    <property type="entry name" value="SEDOHEPTULOKINASE"/>
    <property type="match status" value="1"/>
</dbReference>
<evidence type="ECO:0000259" key="13">
    <source>
        <dbReference type="Pfam" id="PF00370"/>
    </source>
</evidence>
<dbReference type="GO" id="GO:0005524">
    <property type="term" value="F:ATP binding"/>
    <property type="evidence" value="ECO:0007669"/>
    <property type="project" value="UniProtKB-KW"/>
</dbReference>
<dbReference type="Proteomes" id="UP000225706">
    <property type="component" value="Unassembled WGS sequence"/>
</dbReference>
<dbReference type="GO" id="GO:0009617">
    <property type="term" value="P:response to bacterium"/>
    <property type="evidence" value="ECO:0007669"/>
    <property type="project" value="UniProtKB-ARBA"/>
</dbReference>
<comment type="function">
    <text evidence="9">Acts as a modulator of macrophage activation through control of glucose metabolism.</text>
</comment>
<comment type="caution">
    <text evidence="14">The sequence shown here is derived from an EMBL/GenBank/DDBJ whole genome shotgun (WGS) entry which is preliminary data.</text>
</comment>
<evidence type="ECO:0000313" key="14">
    <source>
        <dbReference type="EMBL" id="PFX27415.1"/>
    </source>
</evidence>
<feature type="domain" description="Carbohydrate kinase FGGY N-terminal" evidence="13">
    <location>
        <begin position="10"/>
        <end position="257"/>
    </location>
</feature>
<evidence type="ECO:0000256" key="8">
    <source>
        <dbReference type="ARBA" id="ARBA00052736"/>
    </source>
</evidence>
<proteinExistence type="inferred from homology"/>
<evidence type="ECO:0000256" key="1">
    <source>
        <dbReference type="ARBA" id="ARBA00004496"/>
    </source>
</evidence>
<dbReference type="FunFam" id="3.30.420.40:FF:000111">
    <property type="entry name" value="Sedoheptulokinase"/>
    <property type="match status" value="1"/>
</dbReference>
<dbReference type="GO" id="GO:0046496">
    <property type="term" value="P:nicotinamide nucleotide metabolic process"/>
    <property type="evidence" value="ECO:0007669"/>
    <property type="project" value="UniProtKB-ARBA"/>
</dbReference>
<dbReference type="EC" id="2.7.1.14" evidence="10"/>
<dbReference type="GO" id="GO:1901701">
    <property type="term" value="P:cellular response to oxygen-containing compound"/>
    <property type="evidence" value="ECO:0007669"/>
    <property type="project" value="UniProtKB-ARBA"/>
</dbReference>
<sequence length="476" mass="52066">MVDCDSESFVLGIDLGTTSIKVSLVRNSNRDVIESYRIDTRAYNSGERSNFAEQDVVKIFACLQHVLAQFSPHFLAKVARIGICGQMHGCVMWKGETCSLSRGGDHFIQSDNVSHLITWEDGRCDNEFLGTLPPARTNIPVSTGFGCASMFWLQRNDPSFLERFDCAGTIMDYVVCVFCEMRKPCMSTHNAVSWGYFDVNHMTWELNILKKANFPTQLLPVVVQPGTIVGKLQKSLYGIPVGTPVGVGLGDFQCSLLASISQESDAVLNIGTSCQLAVVIPANTNSVATGESSFQTSKMPSKAVTILPFFHGQKVMTAASLSGGNILATFVKMLTSWMRDLGLEESLPCTDEIYRRILACADEKGATSLQVVPTLWGERHSPDQRGQVNNLTSGNISLGDVGLGLCRGVIENIQEMMTRDFLHLHGVRQIVCAGSALMRNQVLQKQVEQVFELPLVLNELADASIGAAIVTLLERN</sequence>
<dbReference type="GO" id="GO:0006091">
    <property type="term" value="P:generation of precursor metabolites and energy"/>
    <property type="evidence" value="ECO:0007669"/>
    <property type="project" value="UniProtKB-ARBA"/>
</dbReference>
<dbReference type="PIRSF" id="PIRSF000538">
    <property type="entry name" value="GlpK"/>
    <property type="match status" value="1"/>
</dbReference>